<keyword evidence="8" id="KW-1185">Reference proteome</keyword>
<keyword evidence="5 6" id="KW-0472">Membrane</keyword>
<dbReference type="GO" id="GO:0005384">
    <property type="term" value="F:manganese ion transmembrane transporter activity"/>
    <property type="evidence" value="ECO:0007669"/>
    <property type="project" value="TreeGrafter"/>
</dbReference>
<evidence type="ECO:0000313" key="8">
    <source>
        <dbReference type="Proteomes" id="UP000199103"/>
    </source>
</evidence>
<feature type="transmembrane region" description="Helical" evidence="6">
    <location>
        <begin position="328"/>
        <end position="346"/>
    </location>
</feature>
<dbReference type="GO" id="GO:0034755">
    <property type="term" value="P:iron ion transmembrane transport"/>
    <property type="evidence" value="ECO:0007669"/>
    <property type="project" value="TreeGrafter"/>
</dbReference>
<dbReference type="OrthoDB" id="9787548at2"/>
<feature type="transmembrane region" description="Helical" evidence="6">
    <location>
        <begin position="158"/>
        <end position="176"/>
    </location>
</feature>
<evidence type="ECO:0000256" key="1">
    <source>
        <dbReference type="ARBA" id="ARBA00004141"/>
    </source>
</evidence>
<reference evidence="7 8" key="1">
    <citation type="submission" date="2016-10" db="EMBL/GenBank/DDBJ databases">
        <authorList>
            <person name="de Groot N.N."/>
        </authorList>
    </citation>
    <scope>NUCLEOTIDE SEQUENCE [LARGE SCALE GENOMIC DNA]</scope>
    <source>
        <strain evidence="7 8">DSM 21800</strain>
    </source>
</reference>
<dbReference type="GO" id="GO:0015086">
    <property type="term" value="F:cadmium ion transmembrane transporter activity"/>
    <property type="evidence" value="ECO:0007669"/>
    <property type="project" value="TreeGrafter"/>
</dbReference>
<dbReference type="PANTHER" id="PTHR11706:SF33">
    <property type="entry name" value="NATURAL RESISTANCE-ASSOCIATED MACROPHAGE PROTEIN 2"/>
    <property type="match status" value="1"/>
</dbReference>
<dbReference type="STRING" id="630515.SAMN04489812_3978"/>
<dbReference type="RefSeq" id="WP_091527165.1">
    <property type="nucleotide sequence ID" value="NZ_LT629772.1"/>
</dbReference>
<protein>
    <submittedName>
        <fullName evidence="7">Manganese transport protein</fullName>
    </submittedName>
</protein>
<feature type="transmembrane region" description="Helical" evidence="6">
    <location>
        <begin position="392"/>
        <end position="413"/>
    </location>
</feature>
<evidence type="ECO:0000313" key="7">
    <source>
        <dbReference type="EMBL" id="SDT05719.1"/>
    </source>
</evidence>
<organism evidence="7 8">
    <name type="scientific">Microlunatus soli</name>
    <dbReference type="NCBI Taxonomy" id="630515"/>
    <lineage>
        <taxon>Bacteria</taxon>
        <taxon>Bacillati</taxon>
        <taxon>Actinomycetota</taxon>
        <taxon>Actinomycetes</taxon>
        <taxon>Propionibacteriales</taxon>
        <taxon>Propionibacteriaceae</taxon>
        <taxon>Microlunatus</taxon>
    </lineage>
</organism>
<gene>
    <name evidence="7" type="ORF">SAMN04489812_3978</name>
</gene>
<dbReference type="EMBL" id="LT629772">
    <property type="protein sequence ID" value="SDT05719.1"/>
    <property type="molecule type" value="Genomic_DNA"/>
</dbReference>
<evidence type="ECO:0000256" key="2">
    <source>
        <dbReference type="ARBA" id="ARBA00022448"/>
    </source>
</evidence>
<evidence type="ECO:0000256" key="4">
    <source>
        <dbReference type="ARBA" id="ARBA00022989"/>
    </source>
</evidence>
<proteinExistence type="predicted"/>
<dbReference type="InterPro" id="IPR001046">
    <property type="entry name" value="NRAMP_fam"/>
</dbReference>
<dbReference type="GO" id="GO:0005886">
    <property type="term" value="C:plasma membrane"/>
    <property type="evidence" value="ECO:0007669"/>
    <property type="project" value="TreeGrafter"/>
</dbReference>
<accession>A0A1H1XAN8</accession>
<dbReference type="NCBIfam" id="NF037982">
    <property type="entry name" value="Nramp_1"/>
    <property type="match status" value="1"/>
</dbReference>
<sequence>MRSAPPVRTPRLHRDLLDRTRLLGPAFVAAVAYVDPGNVATNTAAGASYGYLLIWVLVGATLMAGLVQFLSAKIGLLTGRSLPELVGTRVGRRGRIAYWLQAELVAMATDLAEILGGAIALQLLFGLPLMVGALITTAVATGLLLIQDRTGQRGFERVITGLLAVVTLGFLAGLVFDPPAPKSAVAGLLPRIDGSESARLAVGMLGATVMPHVVYLHSALVRDRHGRVDHGQATSMLRATRLDVLLAMIIAGAVNIGMLLLAASSLFGLAGVDTLNGVHRAVGEQLGPAIALLFALALLASGFASTSVGGYAGAVIMDGLLQRRVPIVARRLITAVPALILLGAGLDPTQMLIWSQVVLSFGIPFAVVPLVRIAGDHRLMAAAPTRRSTLAIAWLVVVLVVALNLLLLVLTAADLVA</sequence>
<keyword evidence="3 6" id="KW-0812">Transmembrane</keyword>
<evidence type="ECO:0000256" key="6">
    <source>
        <dbReference type="SAM" id="Phobius"/>
    </source>
</evidence>
<dbReference type="Proteomes" id="UP000199103">
    <property type="component" value="Chromosome I"/>
</dbReference>
<comment type="subcellular location">
    <subcellularLocation>
        <location evidence="1">Membrane</location>
        <topology evidence="1">Multi-pass membrane protein</topology>
    </subcellularLocation>
</comment>
<feature type="transmembrane region" description="Helical" evidence="6">
    <location>
        <begin position="242"/>
        <end position="269"/>
    </location>
</feature>
<feature type="transmembrane region" description="Helical" evidence="6">
    <location>
        <begin position="125"/>
        <end position="146"/>
    </location>
</feature>
<name>A0A1H1XAN8_9ACTN</name>
<dbReference type="Pfam" id="PF01566">
    <property type="entry name" value="Nramp"/>
    <property type="match status" value="1"/>
</dbReference>
<feature type="transmembrane region" description="Helical" evidence="6">
    <location>
        <begin position="52"/>
        <end position="76"/>
    </location>
</feature>
<feature type="transmembrane region" description="Helical" evidence="6">
    <location>
        <begin position="352"/>
        <end position="371"/>
    </location>
</feature>
<feature type="transmembrane region" description="Helical" evidence="6">
    <location>
        <begin position="289"/>
        <end position="316"/>
    </location>
</feature>
<evidence type="ECO:0000256" key="5">
    <source>
        <dbReference type="ARBA" id="ARBA00023136"/>
    </source>
</evidence>
<keyword evidence="4 6" id="KW-1133">Transmembrane helix</keyword>
<dbReference type="NCBIfam" id="NF001923">
    <property type="entry name" value="PRK00701.1"/>
    <property type="match status" value="1"/>
</dbReference>
<dbReference type="PANTHER" id="PTHR11706">
    <property type="entry name" value="SOLUTE CARRIER PROTEIN FAMILY 11 MEMBER"/>
    <property type="match status" value="1"/>
</dbReference>
<feature type="transmembrane region" description="Helical" evidence="6">
    <location>
        <begin position="200"/>
        <end position="221"/>
    </location>
</feature>
<dbReference type="PRINTS" id="PR00447">
    <property type="entry name" value="NATRESASSCMP"/>
</dbReference>
<keyword evidence="2" id="KW-0813">Transport</keyword>
<evidence type="ECO:0000256" key="3">
    <source>
        <dbReference type="ARBA" id="ARBA00022692"/>
    </source>
</evidence>
<dbReference type="AlphaFoldDB" id="A0A1H1XAN8"/>